<gene>
    <name evidence="2" type="ORF">PCANC_14692</name>
    <name evidence="3" type="ORF">PCASD_08844</name>
</gene>
<accession>A0A2N5UCI7</accession>
<feature type="compositionally biased region" description="Polar residues" evidence="1">
    <location>
        <begin position="1"/>
        <end position="15"/>
    </location>
</feature>
<comment type="caution">
    <text evidence="2">The sequence shown here is derived from an EMBL/GenBank/DDBJ whole genome shotgun (WGS) entry which is preliminary data.</text>
</comment>
<dbReference type="AlphaFoldDB" id="A0A2N5UCI7"/>
<dbReference type="EMBL" id="PGCJ01000257">
    <property type="protein sequence ID" value="PLW35463.1"/>
    <property type="molecule type" value="Genomic_DNA"/>
</dbReference>
<dbReference type="Proteomes" id="UP000235388">
    <property type="component" value="Unassembled WGS sequence"/>
</dbReference>
<evidence type="ECO:0000313" key="4">
    <source>
        <dbReference type="Proteomes" id="UP000235388"/>
    </source>
</evidence>
<evidence type="ECO:0000256" key="1">
    <source>
        <dbReference type="SAM" id="MobiDB-lite"/>
    </source>
</evidence>
<keyword evidence="4" id="KW-1185">Reference proteome</keyword>
<proteinExistence type="predicted"/>
<feature type="region of interest" description="Disordered" evidence="1">
    <location>
        <begin position="1"/>
        <end position="25"/>
    </location>
</feature>
<protein>
    <submittedName>
        <fullName evidence="2">Uncharacterized protein</fullName>
    </submittedName>
</protein>
<evidence type="ECO:0000313" key="3">
    <source>
        <dbReference type="EMBL" id="PLW40533.1"/>
    </source>
</evidence>
<reference evidence="4 5" key="1">
    <citation type="submission" date="2017-11" db="EMBL/GenBank/DDBJ databases">
        <title>De novo assembly and phasing of dikaryotic genomes from two isolates of Puccinia coronata f. sp. avenae, the causal agent of oat crown rust.</title>
        <authorList>
            <person name="Miller M.E."/>
            <person name="Zhang Y."/>
            <person name="Omidvar V."/>
            <person name="Sperschneider J."/>
            <person name="Schwessinger B."/>
            <person name="Raley C."/>
            <person name="Palmer J.M."/>
            <person name="Garnica D."/>
            <person name="Upadhyaya N."/>
            <person name="Rathjen J."/>
            <person name="Taylor J.M."/>
            <person name="Park R.F."/>
            <person name="Dodds P.N."/>
            <person name="Hirsch C.D."/>
            <person name="Kianian S.F."/>
            <person name="Figueroa M."/>
        </authorList>
    </citation>
    <scope>NUCLEOTIDE SEQUENCE [LARGE SCALE GENOMIC DNA]</scope>
    <source>
        <strain evidence="2">12NC29</strain>
        <strain evidence="3">12SD80</strain>
    </source>
</reference>
<dbReference type="EMBL" id="PGCI01000101">
    <property type="protein sequence ID" value="PLW40533.1"/>
    <property type="molecule type" value="Genomic_DNA"/>
</dbReference>
<feature type="compositionally biased region" description="Basic and acidic residues" evidence="1">
    <location>
        <begin position="16"/>
        <end position="25"/>
    </location>
</feature>
<evidence type="ECO:0000313" key="5">
    <source>
        <dbReference type="Proteomes" id="UP000235392"/>
    </source>
</evidence>
<sequence length="155" mass="16383">MTSTPLVSGVTSPVNDQKHTGHRGEMLPSSIAGTGHQAGATALFADLSKDHNRTLVPLQAVWTFCFVVDQWQSLALSSLPLTVLYSSINSSRGSYPLNEGNTSTCVGASCSIPDIDCSTLRTSSMHVPVVTWLLVPLVSAAWNNPFPGTKAVDAI</sequence>
<organism evidence="2 4">
    <name type="scientific">Puccinia coronata f. sp. avenae</name>
    <dbReference type="NCBI Taxonomy" id="200324"/>
    <lineage>
        <taxon>Eukaryota</taxon>
        <taxon>Fungi</taxon>
        <taxon>Dikarya</taxon>
        <taxon>Basidiomycota</taxon>
        <taxon>Pucciniomycotina</taxon>
        <taxon>Pucciniomycetes</taxon>
        <taxon>Pucciniales</taxon>
        <taxon>Pucciniaceae</taxon>
        <taxon>Puccinia</taxon>
    </lineage>
</organism>
<name>A0A2N5UCI7_9BASI</name>
<evidence type="ECO:0000313" key="2">
    <source>
        <dbReference type="EMBL" id="PLW35463.1"/>
    </source>
</evidence>
<dbReference type="Proteomes" id="UP000235392">
    <property type="component" value="Unassembled WGS sequence"/>
</dbReference>